<dbReference type="InterPro" id="IPR000994">
    <property type="entry name" value="Pept_M24"/>
</dbReference>
<sequence>MELFLGLFYPRVSGYTSRISRTWPVSGKFSTEQAEIYSIVVEVQNTIINMLKLLGFKI</sequence>
<dbReference type="EMBL" id="FN654403">
    <property type="protein sequence ID" value="CBY33208.1"/>
    <property type="molecule type" value="Genomic_DNA"/>
</dbReference>
<name>E4YCE1_OIKDI</name>
<accession>E4YCE1</accession>
<organism evidence="2">
    <name type="scientific">Oikopleura dioica</name>
    <name type="common">Tunicate</name>
    <dbReference type="NCBI Taxonomy" id="34765"/>
    <lineage>
        <taxon>Eukaryota</taxon>
        <taxon>Metazoa</taxon>
        <taxon>Chordata</taxon>
        <taxon>Tunicata</taxon>
        <taxon>Appendicularia</taxon>
        <taxon>Copelata</taxon>
        <taxon>Oikopleuridae</taxon>
        <taxon>Oikopleura</taxon>
    </lineage>
</organism>
<dbReference type="Gene3D" id="3.90.230.10">
    <property type="entry name" value="Creatinase/methionine aminopeptidase superfamily"/>
    <property type="match status" value="1"/>
</dbReference>
<dbReference type="Pfam" id="PF00557">
    <property type="entry name" value="Peptidase_M24"/>
    <property type="match status" value="1"/>
</dbReference>
<protein>
    <recommendedName>
        <fullName evidence="1">Peptidase M24 domain-containing protein</fullName>
    </recommendedName>
</protein>
<dbReference type="Proteomes" id="UP000011014">
    <property type="component" value="Unassembled WGS sequence"/>
</dbReference>
<gene>
    <name evidence="2" type="ORF">GSOID_T00021107001</name>
</gene>
<dbReference type="SUPFAM" id="SSF55920">
    <property type="entry name" value="Creatinase/aminopeptidase"/>
    <property type="match status" value="1"/>
</dbReference>
<dbReference type="AlphaFoldDB" id="E4YCE1"/>
<dbReference type="InterPro" id="IPR036005">
    <property type="entry name" value="Creatinase/aminopeptidase-like"/>
</dbReference>
<proteinExistence type="predicted"/>
<feature type="domain" description="Peptidase M24" evidence="1">
    <location>
        <begin position="8"/>
        <end position="52"/>
    </location>
</feature>
<evidence type="ECO:0000259" key="1">
    <source>
        <dbReference type="Pfam" id="PF00557"/>
    </source>
</evidence>
<evidence type="ECO:0000313" key="2">
    <source>
        <dbReference type="EMBL" id="CBY33208.1"/>
    </source>
</evidence>
<reference evidence="2" key="1">
    <citation type="journal article" date="2010" name="Science">
        <title>Plasticity of animal genome architecture unmasked by rapid evolution of a pelagic tunicate.</title>
        <authorList>
            <person name="Denoeud F."/>
            <person name="Henriet S."/>
            <person name="Mungpakdee S."/>
            <person name="Aury J.M."/>
            <person name="Da Silva C."/>
            <person name="Brinkmann H."/>
            <person name="Mikhaleva J."/>
            <person name="Olsen L.C."/>
            <person name="Jubin C."/>
            <person name="Canestro C."/>
            <person name="Bouquet J.M."/>
            <person name="Danks G."/>
            <person name="Poulain J."/>
            <person name="Campsteijn C."/>
            <person name="Adamski M."/>
            <person name="Cross I."/>
            <person name="Yadetie F."/>
            <person name="Muffato M."/>
            <person name="Louis A."/>
            <person name="Butcher S."/>
            <person name="Tsagkogeorga G."/>
            <person name="Konrad A."/>
            <person name="Singh S."/>
            <person name="Jensen M.F."/>
            <person name="Cong E.H."/>
            <person name="Eikeseth-Otteraa H."/>
            <person name="Noel B."/>
            <person name="Anthouard V."/>
            <person name="Porcel B.M."/>
            <person name="Kachouri-Lafond R."/>
            <person name="Nishino A."/>
            <person name="Ugolini M."/>
            <person name="Chourrout P."/>
            <person name="Nishida H."/>
            <person name="Aasland R."/>
            <person name="Huzurbazar S."/>
            <person name="Westhof E."/>
            <person name="Delsuc F."/>
            <person name="Lehrach H."/>
            <person name="Reinhardt R."/>
            <person name="Weissenbach J."/>
            <person name="Roy S.W."/>
            <person name="Artiguenave F."/>
            <person name="Postlethwait J.H."/>
            <person name="Manak J.R."/>
            <person name="Thompson E.M."/>
            <person name="Jaillon O."/>
            <person name="Du Pasquier L."/>
            <person name="Boudinot P."/>
            <person name="Liberles D.A."/>
            <person name="Volff J.N."/>
            <person name="Philippe H."/>
            <person name="Lenhard B."/>
            <person name="Roest Crollius H."/>
            <person name="Wincker P."/>
            <person name="Chourrout D."/>
        </authorList>
    </citation>
    <scope>NUCLEOTIDE SEQUENCE [LARGE SCALE GENOMIC DNA]</scope>
</reference>